<keyword evidence="3" id="KW-1185">Reference proteome</keyword>
<organism evidence="2 3">
    <name type="scientific">Stylosanthes scabra</name>
    <dbReference type="NCBI Taxonomy" id="79078"/>
    <lineage>
        <taxon>Eukaryota</taxon>
        <taxon>Viridiplantae</taxon>
        <taxon>Streptophyta</taxon>
        <taxon>Embryophyta</taxon>
        <taxon>Tracheophyta</taxon>
        <taxon>Spermatophyta</taxon>
        <taxon>Magnoliopsida</taxon>
        <taxon>eudicotyledons</taxon>
        <taxon>Gunneridae</taxon>
        <taxon>Pentapetalae</taxon>
        <taxon>rosids</taxon>
        <taxon>fabids</taxon>
        <taxon>Fabales</taxon>
        <taxon>Fabaceae</taxon>
        <taxon>Papilionoideae</taxon>
        <taxon>50 kb inversion clade</taxon>
        <taxon>dalbergioids sensu lato</taxon>
        <taxon>Dalbergieae</taxon>
        <taxon>Pterocarpus clade</taxon>
        <taxon>Stylosanthes</taxon>
    </lineage>
</organism>
<evidence type="ECO:0000313" key="2">
    <source>
        <dbReference type="EMBL" id="MED6210019.1"/>
    </source>
</evidence>
<feature type="compositionally biased region" description="Basic and acidic residues" evidence="1">
    <location>
        <begin position="98"/>
        <end position="118"/>
    </location>
</feature>
<protein>
    <submittedName>
        <fullName evidence="2">Uncharacterized protein</fullName>
    </submittedName>
</protein>
<feature type="region of interest" description="Disordered" evidence="1">
    <location>
        <begin position="98"/>
        <end position="121"/>
    </location>
</feature>
<evidence type="ECO:0000313" key="3">
    <source>
        <dbReference type="Proteomes" id="UP001341840"/>
    </source>
</evidence>
<sequence length="148" mass="16827">MPRQNKCGDRTDTEPVNGPSEPNSGDIGNRDNTKVEELTLMNLLKKYIPMMTVTRRRRRILVAPLARAKVCRRRFGGRHWQASSDGCAEAGAQRRGRAEAAAEKNEVQLRRPEKKDSRGLPALQENTLLATLLKRTNKRPRFWSYGTL</sequence>
<dbReference type="Proteomes" id="UP001341840">
    <property type="component" value="Unassembled WGS sequence"/>
</dbReference>
<accession>A0ABU6YIP1</accession>
<gene>
    <name evidence="2" type="ORF">PIB30_060130</name>
</gene>
<proteinExistence type="predicted"/>
<comment type="caution">
    <text evidence="2">The sequence shown here is derived from an EMBL/GenBank/DDBJ whole genome shotgun (WGS) entry which is preliminary data.</text>
</comment>
<name>A0ABU6YIP1_9FABA</name>
<dbReference type="EMBL" id="JASCZI010242183">
    <property type="protein sequence ID" value="MED6210019.1"/>
    <property type="molecule type" value="Genomic_DNA"/>
</dbReference>
<feature type="region of interest" description="Disordered" evidence="1">
    <location>
        <begin position="1"/>
        <end position="32"/>
    </location>
</feature>
<reference evidence="2 3" key="1">
    <citation type="journal article" date="2023" name="Plants (Basel)">
        <title>Bridging the Gap: Combining Genomics and Transcriptomics Approaches to Understand Stylosanthes scabra, an Orphan Legume from the Brazilian Caatinga.</title>
        <authorList>
            <person name="Ferreira-Neto J.R.C."/>
            <person name="da Silva M.D."/>
            <person name="Binneck E."/>
            <person name="de Melo N.F."/>
            <person name="da Silva R.H."/>
            <person name="de Melo A.L.T.M."/>
            <person name="Pandolfi V."/>
            <person name="Bustamante F.O."/>
            <person name="Brasileiro-Vidal A.C."/>
            <person name="Benko-Iseppon A.M."/>
        </authorList>
    </citation>
    <scope>NUCLEOTIDE SEQUENCE [LARGE SCALE GENOMIC DNA]</scope>
    <source>
        <tissue evidence="2">Leaves</tissue>
    </source>
</reference>
<feature type="compositionally biased region" description="Basic and acidic residues" evidence="1">
    <location>
        <begin position="1"/>
        <end position="13"/>
    </location>
</feature>
<evidence type="ECO:0000256" key="1">
    <source>
        <dbReference type="SAM" id="MobiDB-lite"/>
    </source>
</evidence>